<name>A0ABM1EI10_PRICU</name>
<protein>
    <submittedName>
        <fullName evidence="2">Proteasome assembly chaperone 4-like</fullName>
    </submittedName>
</protein>
<dbReference type="InterPro" id="IPR032157">
    <property type="entry name" value="PAC4"/>
</dbReference>
<accession>A0ABM1EI10</accession>
<dbReference type="Proteomes" id="UP000695022">
    <property type="component" value="Unplaced"/>
</dbReference>
<evidence type="ECO:0000313" key="1">
    <source>
        <dbReference type="Proteomes" id="UP000695022"/>
    </source>
</evidence>
<organism evidence="1 2">
    <name type="scientific">Priapulus caudatus</name>
    <name type="common">Priapulid worm</name>
    <dbReference type="NCBI Taxonomy" id="37621"/>
    <lineage>
        <taxon>Eukaryota</taxon>
        <taxon>Metazoa</taxon>
        <taxon>Ecdysozoa</taxon>
        <taxon>Scalidophora</taxon>
        <taxon>Priapulida</taxon>
        <taxon>Priapulimorpha</taxon>
        <taxon>Priapulimorphida</taxon>
        <taxon>Priapulidae</taxon>
        <taxon>Priapulus</taxon>
    </lineage>
</organism>
<dbReference type="GeneID" id="106812460"/>
<dbReference type="PANTHER" id="PTHR33559:SF1">
    <property type="entry name" value="PROTEASOME ASSEMBLY CHAPERONE 4"/>
    <property type="match status" value="1"/>
</dbReference>
<reference evidence="2" key="1">
    <citation type="submission" date="2025-08" db="UniProtKB">
        <authorList>
            <consortium name="RefSeq"/>
        </authorList>
    </citation>
    <scope>IDENTIFICATION</scope>
</reference>
<keyword evidence="1" id="KW-1185">Reference proteome</keyword>
<dbReference type="RefSeq" id="XP_014671831.1">
    <property type="nucleotide sequence ID" value="XM_014816345.1"/>
</dbReference>
<gene>
    <name evidence="2" type="primary">LOC106812460</name>
</gene>
<sequence length="123" mass="13693">MACPPTVSLHSFSEKLLDKHVHFQIYCLKDSCLIWIGHDPAVMKNLSVAMPNPRLSACPVATSHLMGDFDDTTSTALAERLSKKTKQQVFVSSNLPLDYMQVPLVEQCIMKKLGKIFLQATSD</sequence>
<dbReference type="Pfam" id="PF16093">
    <property type="entry name" value="PAC4"/>
    <property type="match status" value="1"/>
</dbReference>
<dbReference type="PANTHER" id="PTHR33559">
    <property type="entry name" value="PROTEASOME ASSEMBLY CHAPERONE 4"/>
    <property type="match status" value="1"/>
</dbReference>
<evidence type="ECO:0000313" key="2">
    <source>
        <dbReference type="RefSeq" id="XP_014671831.1"/>
    </source>
</evidence>
<proteinExistence type="predicted"/>